<organism evidence="2 3">
    <name type="scientific">Breznakia pachnodae</name>
    <dbReference type="NCBI Taxonomy" id="265178"/>
    <lineage>
        <taxon>Bacteria</taxon>
        <taxon>Bacillati</taxon>
        <taxon>Bacillota</taxon>
        <taxon>Erysipelotrichia</taxon>
        <taxon>Erysipelotrichales</taxon>
        <taxon>Erysipelotrichaceae</taxon>
        <taxon>Breznakia</taxon>
    </lineage>
</organism>
<sequence>MNIEVRYYSRGGNTKKVADAIAEVAKVESKDTNAPIEEPIDLLFFGTAVYAFGIDDHVKEFISKLDSSKVKNVALFSTSAMLKKGNNEMAELFKAKDINVIDKNYHCWGSFTAMHRGHPNKSDLDRAMDFSSSVINKMK</sequence>
<protein>
    <submittedName>
        <fullName evidence="2">Flavodoxin</fullName>
    </submittedName>
</protein>
<dbReference type="Gene3D" id="3.40.50.360">
    <property type="match status" value="1"/>
</dbReference>
<evidence type="ECO:0000259" key="1">
    <source>
        <dbReference type="Pfam" id="PF12724"/>
    </source>
</evidence>
<dbReference type="InterPro" id="IPR026816">
    <property type="entry name" value="Flavodoxin_dom"/>
</dbReference>
<dbReference type="SUPFAM" id="SSF52218">
    <property type="entry name" value="Flavoproteins"/>
    <property type="match status" value="1"/>
</dbReference>
<dbReference type="InterPro" id="IPR029039">
    <property type="entry name" value="Flavoprotein-like_sf"/>
</dbReference>
<feature type="domain" description="Flavodoxin" evidence="1">
    <location>
        <begin position="6"/>
        <end position="94"/>
    </location>
</feature>
<dbReference type="EMBL" id="JAUSUR010000001">
    <property type="protein sequence ID" value="MDQ0360274.1"/>
    <property type="molecule type" value="Genomic_DNA"/>
</dbReference>
<dbReference type="Pfam" id="PF12724">
    <property type="entry name" value="Flavodoxin_5"/>
    <property type="match status" value="1"/>
</dbReference>
<comment type="caution">
    <text evidence="2">The sequence shown here is derived from an EMBL/GenBank/DDBJ whole genome shotgun (WGS) entry which is preliminary data.</text>
</comment>
<keyword evidence="3" id="KW-1185">Reference proteome</keyword>
<proteinExistence type="predicted"/>
<dbReference type="Proteomes" id="UP001230220">
    <property type="component" value="Unassembled WGS sequence"/>
</dbReference>
<accession>A0ABU0E0I4</accession>
<gene>
    <name evidence="2" type="ORF">J2S15_001005</name>
</gene>
<dbReference type="RefSeq" id="WP_307406039.1">
    <property type="nucleotide sequence ID" value="NZ_JAUSUR010000001.1"/>
</dbReference>
<name>A0ABU0E0I4_9FIRM</name>
<evidence type="ECO:0000313" key="2">
    <source>
        <dbReference type="EMBL" id="MDQ0360274.1"/>
    </source>
</evidence>
<evidence type="ECO:0000313" key="3">
    <source>
        <dbReference type="Proteomes" id="UP001230220"/>
    </source>
</evidence>
<reference evidence="2 3" key="1">
    <citation type="submission" date="2023-07" db="EMBL/GenBank/DDBJ databases">
        <title>Genomic Encyclopedia of Type Strains, Phase IV (KMG-IV): sequencing the most valuable type-strain genomes for metagenomic binning, comparative biology and taxonomic classification.</title>
        <authorList>
            <person name="Goeker M."/>
        </authorList>
    </citation>
    <scope>NUCLEOTIDE SEQUENCE [LARGE SCALE GENOMIC DNA]</scope>
    <source>
        <strain evidence="2 3">DSM 16784</strain>
    </source>
</reference>